<keyword evidence="3" id="KW-1185">Reference proteome</keyword>
<dbReference type="OrthoDB" id="10644895at2759"/>
<name>A0A2V3IRH6_9FLOR</name>
<feature type="region of interest" description="Disordered" evidence="1">
    <location>
        <begin position="51"/>
        <end position="75"/>
    </location>
</feature>
<feature type="compositionally biased region" description="Polar residues" evidence="1">
    <location>
        <begin position="56"/>
        <end position="65"/>
    </location>
</feature>
<evidence type="ECO:0000313" key="2">
    <source>
        <dbReference type="EMBL" id="PXF44703.1"/>
    </source>
</evidence>
<proteinExistence type="predicted"/>
<gene>
    <name evidence="2" type="ORF">BWQ96_05560</name>
</gene>
<dbReference type="Proteomes" id="UP000247409">
    <property type="component" value="Unassembled WGS sequence"/>
</dbReference>
<feature type="region of interest" description="Disordered" evidence="1">
    <location>
        <begin position="94"/>
        <end position="138"/>
    </location>
</feature>
<organism evidence="2 3">
    <name type="scientific">Gracilariopsis chorda</name>
    <dbReference type="NCBI Taxonomy" id="448386"/>
    <lineage>
        <taxon>Eukaryota</taxon>
        <taxon>Rhodophyta</taxon>
        <taxon>Florideophyceae</taxon>
        <taxon>Rhodymeniophycidae</taxon>
        <taxon>Gracilariales</taxon>
        <taxon>Gracilariaceae</taxon>
        <taxon>Gracilariopsis</taxon>
    </lineage>
</organism>
<dbReference type="EMBL" id="NBIV01000083">
    <property type="protein sequence ID" value="PXF44703.1"/>
    <property type="molecule type" value="Genomic_DNA"/>
</dbReference>
<accession>A0A2V3IRH6</accession>
<comment type="caution">
    <text evidence="2">The sequence shown here is derived from an EMBL/GenBank/DDBJ whole genome shotgun (WGS) entry which is preliminary data.</text>
</comment>
<sequence length="216" mass="24041">MKARLPKSRKSKEDRTRLFGRKKALLFERTHCDNILMSSPRNTRKAVAVHRRQRDLQVSSISNEPGPSKRLKQESAEEILSRLASEALNALQESLKQEHRGTKSPNHAERTRPISSRGKPSSSVNAELPPPLPPHKFLKKAGLDSVARPMRKSQHSGQHMSSSVSPPKFIDLRYLDTKCTESPCSTPSSSPLVRPSVGNVTPATAQAARYLLQLNQ</sequence>
<protein>
    <submittedName>
        <fullName evidence="2">Uncharacterized protein</fullName>
    </submittedName>
</protein>
<evidence type="ECO:0000256" key="1">
    <source>
        <dbReference type="SAM" id="MobiDB-lite"/>
    </source>
</evidence>
<evidence type="ECO:0000313" key="3">
    <source>
        <dbReference type="Proteomes" id="UP000247409"/>
    </source>
</evidence>
<dbReference type="AlphaFoldDB" id="A0A2V3IRH6"/>
<feature type="compositionally biased region" description="Basic and acidic residues" evidence="1">
    <location>
        <begin position="95"/>
        <end position="112"/>
    </location>
</feature>
<reference evidence="2 3" key="1">
    <citation type="journal article" date="2018" name="Mol. Biol. Evol.">
        <title>Analysis of the draft genome of the red seaweed Gracilariopsis chorda provides insights into genome size evolution in Rhodophyta.</title>
        <authorList>
            <person name="Lee J."/>
            <person name="Yang E.C."/>
            <person name="Graf L."/>
            <person name="Yang J.H."/>
            <person name="Qiu H."/>
            <person name="Zel Zion U."/>
            <person name="Chan C.X."/>
            <person name="Stephens T.G."/>
            <person name="Weber A.P.M."/>
            <person name="Boo G.H."/>
            <person name="Boo S.M."/>
            <person name="Kim K.M."/>
            <person name="Shin Y."/>
            <person name="Jung M."/>
            <person name="Lee S.J."/>
            <person name="Yim H.S."/>
            <person name="Lee J.H."/>
            <person name="Bhattacharya D."/>
            <person name="Yoon H.S."/>
        </authorList>
    </citation>
    <scope>NUCLEOTIDE SEQUENCE [LARGE SCALE GENOMIC DNA]</scope>
    <source>
        <strain evidence="2 3">SKKU-2015</strain>
        <tissue evidence="2">Whole body</tissue>
    </source>
</reference>